<dbReference type="SMART" id="SM00382">
    <property type="entry name" value="AAA"/>
    <property type="match status" value="1"/>
</dbReference>
<evidence type="ECO:0000256" key="4">
    <source>
        <dbReference type="ARBA" id="ARBA00022448"/>
    </source>
</evidence>
<evidence type="ECO:0000256" key="12">
    <source>
        <dbReference type="ARBA" id="ARBA00025337"/>
    </source>
</evidence>
<dbReference type="GO" id="GO:0044781">
    <property type="term" value="P:bacterial-type flagellum organization"/>
    <property type="evidence" value="ECO:0007669"/>
    <property type="project" value="UniProtKB-UniRule"/>
</dbReference>
<sequence>MSMRRFVAPTARDCLRKVKEELGADAIVVSNKPVPGGVEILAMTSEGFELLSRQMPARAPMAASTPATATVTPPASLGSAAARQAYSANQSMHQAPERSVHARAGSEDDDYTVSLSAQRRQPPLARPEWPVQAGNTGSAKPAAAPVVQEKPRLRPLPGREPQAASSTPLQREPLGQPAAVPHEPGLRAQRGMSASAADFLPEQHEPMQQQVSELMGEMHTIRALLERQLAGFAWGEMSRESPVRTMALAEMLDVGFSGQLARKLCQEMPAELNTDDARKWLKSALNRRLRTLSSDNDIIDRGGVFALVGPTGVGKTTTTAKLAARCVVRYGADKLALLTTDGYRIGAHEQLRIYGRILGVPVHVVRDGDDLRHTLADLRDKHMVLIDTVGMSQRDRMVAEQAAMLMRTGEVNRLLLLNATSRGDTLDDVVRAYAGEDLAGVILSKVDETASLAPALDAVIRHGLLLCYIANGQRVPEDMHLPNRNYLLHRAFKLPGEASPHHLQTQEAGLVMAAPSQKAAGGRRG</sequence>
<dbReference type="Proteomes" id="UP000243416">
    <property type="component" value="Unassembled WGS sequence"/>
</dbReference>
<dbReference type="SUPFAM" id="SSF52540">
    <property type="entry name" value="P-loop containing nucleoside triphosphate hydrolases"/>
    <property type="match status" value="1"/>
</dbReference>
<evidence type="ECO:0000256" key="2">
    <source>
        <dbReference type="ARBA" id="ARBA00008531"/>
    </source>
</evidence>
<evidence type="ECO:0000256" key="5">
    <source>
        <dbReference type="ARBA" id="ARBA00022475"/>
    </source>
</evidence>
<dbReference type="GO" id="GO:0003924">
    <property type="term" value="F:GTPase activity"/>
    <property type="evidence" value="ECO:0007669"/>
    <property type="project" value="UniProtKB-UniRule"/>
</dbReference>
<dbReference type="Gene3D" id="3.40.50.300">
    <property type="entry name" value="P-loop containing nucleotide triphosphate hydrolases"/>
    <property type="match status" value="1"/>
</dbReference>
<reference evidence="13 14" key="1">
    <citation type="journal article" date="2016" name="ISME J.">
        <title>Integrated multi-omics analyses reveal the biochemical mechanisms and phylogenetic relevance of anaerobic androgen biodegradation in the environment.</title>
        <authorList>
            <person name="Yang F.C."/>
            <person name="Chen Y.L."/>
            <person name="Tang S.L."/>
            <person name="Yu C.P."/>
            <person name="Wang P.H."/>
            <person name="Ismail W."/>
            <person name="Wang C.H."/>
            <person name="Ding J.Y."/>
            <person name="Yang C.Y."/>
            <person name="Yang C.Y."/>
            <person name="Chiang Y.R."/>
        </authorList>
    </citation>
    <scope>NUCLEOTIDE SEQUENCE [LARGE SCALE GENOMIC DNA]</scope>
    <source>
        <strain evidence="13 14">DSM 13999</strain>
    </source>
</reference>
<evidence type="ECO:0000256" key="3">
    <source>
        <dbReference type="ARBA" id="ARBA00014919"/>
    </source>
</evidence>
<keyword evidence="11" id="KW-1006">Bacterial flagellum protein export</keyword>
<dbReference type="PANTHER" id="PTHR43134">
    <property type="entry name" value="SIGNAL RECOGNITION PARTICLE RECEPTOR SUBUNIT ALPHA"/>
    <property type="match status" value="1"/>
</dbReference>
<name>A0A656Z9R8_9PROT</name>
<accession>A0A656Z9R8</accession>
<evidence type="ECO:0000256" key="6">
    <source>
        <dbReference type="ARBA" id="ARBA00022741"/>
    </source>
</evidence>
<dbReference type="InterPro" id="IPR000897">
    <property type="entry name" value="SRP54_GTPase_dom"/>
</dbReference>
<dbReference type="CDD" id="cd17873">
    <property type="entry name" value="FlhF"/>
    <property type="match status" value="1"/>
</dbReference>
<dbReference type="GO" id="GO:0005886">
    <property type="term" value="C:plasma membrane"/>
    <property type="evidence" value="ECO:0007669"/>
    <property type="project" value="UniProtKB-SubCell"/>
</dbReference>
<evidence type="ECO:0000256" key="10">
    <source>
        <dbReference type="ARBA" id="ARBA00023136"/>
    </source>
</evidence>
<dbReference type="InterPro" id="IPR047040">
    <property type="entry name" value="FlhF__GTPase_dom"/>
</dbReference>
<dbReference type="GO" id="GO:0005047">
    <property type="term" value="F:signal recognition particle binding"/>
    <property type="evidence" value="ECO:0007669"/>
    <property type="project" value="TreeGrafter"/>
</dbReference>
<evidence type="ECO:0000256" key="9">
    <source>
        <dbReference type="ARBA" id="ARBA00023134"/>
    </source>
</evidence>
<keyword evidence="14" id="KW-1185">Reference proteome</keyword>
<dbReference type="RefSeq" id="WP_067169811.1">
    <property type="nucleotide sequence ID" value="NZ_LFZK01000001.1"/>
</dbReference>
<dbReference type="InterPro" id="IPR027417">
    <property type="entry name" value="P-loop_NTPase"/>
</dbReference>
<evidence type="ECO:0000313" key="13">
    <source>
        <dbReference type="EMBL" id="KYC29235.1"/>
    </source>
</evidence>
<dbReference type="SMART" id="SM00962">
    <property type="entry name" value="SRP54"/>
    <property type="match status" value="1"/>
</dbReference>
<evidence type="ECO:0000256" key="1">
    <source>
        <dbReference type="ARBA" id="ARBA00004413"/>
    </source>
</evidence>
<dbReference type="Gene3D" id="1.20.120.1380">
    <property type="entry name" value="Flagellar FlhF biosynthesis protein, N domain"/>
    <property type="match status" value="1"/>
</dbReference>
<dbReference type="AlphaFoldDB" id="A0A656Z9R8"/>
<dbReference type="NCBIfam" id="TIGR03499">
    <property type="entry name" value="FlhF"/>
    <property type="match status" value="1"/>
</dbReference>
<keyword evidence="10" id="KW-0472">Membrane</keyword>
<comment type="caution">
    <text evidence="13">The sequence shown here is derived from an EMBL/GenBank/DDBJ whole genome shotgun (WGS) entry which is preliminary data.</text>
</comment>
<keyword evidence="6" id="KW-0547">Nucleotide-binding</keyword>
<dbReference type="InterPro" id="IPR020006">
    <property type="entry name" value="FlhF"/>
</dbReference>
<evidence type="ECO:0000256" key="8">
    <source>
        <dbReference type="ARBA" id="ARBA00022927"/>
    </source>
</evidence>
<keyword evidence="8" id="KW-0653">Protein transport</keyword>
<dbReference type="EMBL" id="LFZK01000001">
    <property type="protein sequence ID" value="KYC29235.1"/>
    <property type="molecule type" value="Genomic_DNA"/>
</dbReference>
<evidence type="ECO:0000313" key="14">
    <source>
        <dbReference type="Proteomes" id="UP000243416"/>
    </source>
</evidence>
<evidence type="ECO:0000256" key="7">
    <source>
        <dbReference type="ARBA" id="ARBA00022795"/>
    </source>
</evidence>
<dbReference type="GO" id="GO:0005525">
    <property type="term" value="F:GTP binding"/>
    <property type="evidence" value="ECO:0007669"/>
    <property type="project" value="UniProtKB-UniRule"/>
</dbReference>
<proteinExistence type="inferred from homology"/>
<dbReference type="GO" id="GO:0006614">
    <property type="term" value="P:SRP-dependent cotranslational protein targeting to membrane"/>
    <property type="evidence" value="ECO:0007669"/>
    <property type="project" value="UniProtKB-UniRule"/>
</dbReference>
<comment type="similarity">
    <text evidence="2">Belongs to the GTP-binding SRP family.</text>
</comment>
<dbReference type="PANTHER" id="PTHR43134:SF3">
    <property type="entry name" value="FLAGELLAR BIOSYNTHESIS PROTEIN FLHF"/>
    <property type="match status" value="1"/>
</dbReference>
<dbReference type="GO" id="GO:0015031">
    <property type="term" value="P:protein transport"/>
    <property type="evidence" value="ECO:0007669"/>
    <property type="project" value="UniProtKB-KW"/>
</dbReference>
<keyword evidence="7" id="KW-1005">Bacterial flagellum biogenesis</keyword>
<keyword evidence="5" id="KW-1003">Cell membrane</keyword>
<keyword evidence="4" id="KW-0813">Transport</keyword>
<comment type="subcellular location">
    <subcellularLocation>
        <location evidence="1">Cell membrane</location>
        <topology evidence="1">Peripheral membrane protein</topology>
        <orientation evidence="1">Cytoplasmic side</orientation>
    </subcellularLocation>
</comment>
<dbReference type="FunFam" id="3.40.50.300:FF:000695">
    <property type="entry name" value="Flagellar biosynthesis regulator FlhF"/>
    <property type="match status" value="1"/>
</dbReference>
<protein>
    <recommendedName>
        <fullName evidence="3">Flagellar biosynthesis protein FlhF</fullName>
    </recommendedName>
</protein>
<dbReference type="Pfam" id="PF00448">
    <property type="entry name" value="SRP54"/>
    <property type="match status" value="1"/>
</dbReference>
<gene>
    <name evidence="13" type="ORF">ACY05_01420</name>
</gene>
<dbReference type="OrthoDB" id="9778554at2"/>
<dbReference type="InterPro" id="IPR003593">
    <property type="entry name" value="AAA+_ATPase"/>
</dbReference>
<keyword evidence="9" id="KW-0342">GTP-binding</keyword>
<evidence type="ECO:0000256" key="11">
    <source>
        <dbReference type="ARBA" id="ARBA00023225"/>
    </source>
</evidence>
<comment type="function">
    <text evidence="12">Necessary for flagellar biosynthesis. May be involved in translocation of the flagellum.</text>
</comment>
<organism evidence="13 14">
    <name type="scientific">Sterolibacterium denitrificans</name>
    <dbReference type="NCBI Taxonomy" id="157592"/>
    <lineage>
        <taxon>Bacteria</taxon>
        <taxon>Pseudomonadati</taxon>
        <taxon>Pseudomonadota</taxon>
        <taxon>Betaproteobacteria</taxon>
        <taxon>Nitrosomonadales</taxon>
        <taxon>Sterolibacteriaceae</taxon>
        <taxon>Sterolibacterium</taxon>
    </lineage>
</organism>